<gene>
    <name evidence="4" type="ORF">FSB_LOCUS15549</name>
</gene>
<evidence type="ECO:0000256" key="2">
    <source>
        <dbReference type="SAM" id="Phobius"/>
    </source>
</evidence>
<dbReference type="PANTHER" id="PTHR11439">
    <property type="entry name" value="GAG-POL-RELATED RETROTRANSPOSON"/>
    <property type="match status" value="1"/>
</dbReference>
<feature type="domain" description="Reverse transcriptase Ty1/copia-type" evidence="3">
    <location>
        <begin position="251"/>
        <end position="325"/>
    </location>
</feature>
<evidence type="ECO:0000313" key="4">
    <source>
        <dbReference type="EMBL" id="SPC87667.1"/>
    </source>
</evidence>
<proteinExistence type="predicted"/>
<evidence type="ECO:0000259" key="3">
    <source>
        <dbReference type="Pfam" id="PF07727"/>
    </source>
</evidence>
<keyword evidence="2" id="KW-1133">Transmembrane helix</keyword>
<keyword evidence="2" id="KW-0472">Membrane</keyword>
<evidence type="ECO:0000256" key="1">
    <source>
        <dbReference type="SAM" id="MobiDB-lite"/>
    </source>
</evidence>
<name>A0A2N9F9T0_FAGSY</name>
<dbReference type="SUPFAM" id="SSF56672">
    <property type="entry name" value="DNA/RNA polymerases"/>
    <property type="match status" value="1"/>
</dbReference>
<keyword evidence="2" id="KW-0812">Transmembrane</keyword>
<dbReference type="Pfam" id="PF07727">
    <property type="entry name" value="RVT_2"/>
    <property type="match status" value="1"/>
</dbReference>
<reference evidence="4" key="1">
    <citation type="submission" date="2018-02" db="EMBL/GenBank/DDBJ databases">
        <authorList>
            <person name="Cohen D.B."/>
            <person name="Kent A.D."/>
        </authorList>
    </citation>
    <scope>NUCLEOTIDE SEQUENCE</scope>
</reference>
<accession>A0A2N9F9T0</accession>
<feature type="compositionally biased region" description="Polar residues" evidence="1">
    <location>
        <begin position="118"/>
        <end position="128"/>
    </location>
</feature>
<protein>
    <recommendedName>
        <fullName evidence="3">Reverse transcriptase Ty1/copia-type domain-containing protein</fullName>
    </recommendedName>
</protein>
<dbReference type="EMBL" id="OIVN01000935">
    <property type="protein sequence ID" value="SPC87667.1"/>
    <property type="molecule type" value="Genomic_DNA"/>
</dbReference>
<sequence length="437" mass="48731">MNTEVRAGCIHCKIAWNVSLEYLRREHTASRLPNAVPVTNSEKPENIKEEKKVKTTKEEGEEGKRIMRQRQKKMPNFSTFLHSTSSSVIPSFDNCTFPCIAKEVSDSSLPSCVPSIPSVNSSTHTPLETSTLDASFSSPSDSLPSTLSSTFPLVSSPLRRFTRITKAPTYLKTTTVNWLILFLLLPPIHPLMLLKNLLLLLKLIKAPVGEAMLAKPTALETNNTWSLTTLHARKHPIGCKWMYKVKLKSDDDILIASNDLKSVYSLKDSLHAEFKLKDLGNLKYFLGLEVARSAKGISLCQKTYALDSLSDSGMLGFKPVNTPMEQNLKLSQSGGDSLDDPFVYKRLAGRLLYLTVTRPDISYSVKKLSQFMSKPTSLHLAVAYRILRYIKGTLGQGLFFSSSSNLHLKGFSDSDWAACPDTRRSVRVLCPPRLFII</sequence>
<feature type="compositionally biased region" description="Low complexity" evidence="1">
    <location>
        <begin position="129"/>
        <end position="139"/>
    </location>
</feature>
<feature type="compositionally biased region" description="Basic and acidic residues" evidence="1">
    <location>
        <begin position="42"/>
        <end position="64"/>
    </location>
</feature>
<dbReference type="PANTHER" id="PTHR11439:SF498">
    <property type="entry name" value="DNAK FAMILY PROTEIN"/>
    <property type="match status" value="1"/>
</dbReference>
<dbReference type="AlphaFoldDB" id="A0A2N9F9T0"/>
<feature type="region of interest" description="Disordered" evidence="1">
    <location>
        <begin position="118"/>
        <end position="139"/>
    </location>
</feature>
<feature type="region of interest" description="Disordered" evidence="1">
    <location>
        <begin position="35"/>
        <end position="64"/>
    </location>
</feature>
<dbReference type="InterPro" id="IPR013103">
    <property type="entry name" value="RVT_2"/>
</dbReference>
<organism evidence="4">
    <name type="scientific">Fagus sylvatica</name>
    <name type="common">Beechnut</name>
    <dbReference type="NCBI Taxonomy" id="28930"/>
    <lineage>
        <taxon>Eukaryota</taxon>
        <taxon>Viridiplantae</taxon>
        <taxon>Streptophyta</taxon>
        <taxon>Embryophyta</taxon>
        <taxon>Tracheophyta</taxon>
        <taxon>Spermatophyta</taxon>
        <taxon>Magnoliopsida</taxon>
        <taxon>eudicotyledons</taxon>
        <taxon>Gunneridae</taxon>
        <taxon>Pentapetalae</taxon>
        <taxon>rosids</taxon>
        <taxon>fabids</taxon>
        <taxon>Fagales</taxon>
        <taxon>Fagaceae</taxon>
        <taxon>Fagus</taxon>
    </lineage>
</organism>
<feature type="transmembrane region" description="Helical" evidence="2">
    <location>
        <begin position="176"/>
        <end position="194"/>
    </location>
</feature>
<dbReference type="InterPro" id="IPR043502">
    <property type="entry name" value="DNA/RNA_pol_sf"/>
</dbReference>